<dbReference type="Proteomes" id="UP000647017">
    <property type="component" value="Unassembled WGS sequence"/>
</dbReference>
<comment type="caution">
    <text evidence="2">The sequence shown here is derived from an EMBL/GenBank/DDBJ whole genome shotgun (WGS) entry which is preliminary data.</text>
</comment>
<reference evidence="2 3" key="1">
    <citation type="submission" date="2021-01" db="EMBL/GenBank/DDBJ databases">
        <title>Whole genome shotgun sequence of Verrucosispora andamanensis NBRC 109075.</title>
        <authorList>
            <person name="Komaki H."/>
            <person name="Tamura T."/>
        </authorList>
    </citation>
    <scope>NUCLEOTIDE SEQUENCE [LARGE SCALE GENOMIC DNA]</scope>
    <source>
        <strain evidence="2 3">NBRC 109075</strain>
    </source>
</reference>
<gene>
    <name evidence="2" type="ORF">Van01_51630</name>
</gene>
<keyword evidence="3" id="KW-1185">Reference proteome</keyword>
<accession>A0ABQ4I226</accession>
<feature type="region of interest" description="Disordered" evidence="1">
    <location>
        <begin position="62"/>
        <end position="81"/>
    </location>
</feature>
<evidence type="ECO:0000256" key="1">
    <source>
        <dbReference type="SAM" id="MobiDB-lite"/>
    </source>
</evidence>
<organism evidence="2 3">
    <name type="scientific">Micromonospora andamanensis</name>
    <dbReference type="NCBI Taxonomy" id="1287068"/>
    <lineage>
        <taxon>Bacteria</taxon>
        <taxon>Bacillati</taxon>
        <taxon>Actinomycetota</taxon>
        <taxon>Actinomycetes</taxon>
        <taxon>Micromonosporales</taxon>
        <taxon>Micromonosporaceae</taxon>
        <taxon>Micromonospora</taxon>
    </lineage>
</organism>
<evidence type="ECO:0000313" key="2">
    <source>
        <dbReference type="EMBL" id="GIJ11949.1"/>
    </source>
</evidence>
<name>A0ABQ4I226_9ACTN</name>
<evidence type="ECO:0000313" key="3">
    <source>
        <dbReference type="Proteomes" id="UP000647017"/>
    </source>
</evidence>
<proteinExistence type="predicted"/>
<dbReference type="EMBL" id="BOOZ01000040">
    <property type="protein sequence ID" value="GIJ11949.1"/>
    <property type="molecule type" value="Genomic_DNA"/>
</dbReference>
<protein>
    <submittedName>
        <fullName evidence="2">Uncharacterized protein</fullName>
    </submittedName>
</protein>
<sequence>MVRVSGAATTALLGRKNYEGFGGFWPAVAQDENADLRDRTFAQWLDAVDKVVISSTRYEAPESPLAAGERRGHVCRGAAPA</sequence>